<dbReference type="Proteomes" id="UP001652461">
    <property type="component" value="Unassembled WGS sequence"/>
</dbReference>
<organism evidence="2 3">
    <name type="scientific">Laedolimicola ammoniilytica</name>
    <dbReference type="NCBI Taxonomy" id="2981771"/>
    <lineage>
        <taxon>Bacteria</taxon>
        <taxon>Bacillati</taxon>
        <taxon>Bacillota</taxon>
        <taxon>Clostridia</taxon>
        <taxon>Lachnospirales</taxon>
        <taxon>Lachnospiraceae</taxon>
        <taxon>Laedolimicola</taxon>
    </lineage>
</organism>
<dbReference type="EMBL" id="JAOQKC010000019">
    <property type="protein sequence ID" value="MCU6697801.1"/>
    <property type="molecule type" value="Genomic_DNA"/>
</dbReference>
<protein>
    <submittedName>
        <fullName evidence="2">Uncharacterized protein</fullName>
    </submittedName>
</protein>
<sequence length="372" mass="41889">MKIRKTGYYSILGFLMIALAGCGYTKEEKEAMKRYEKQGRENAENYIEEKYGIHAEIRKVTCEKYGSGPIPDFSPSPTGNVFVKMNYQGEEFSVVISGDGKNADGIDNYQFQEITAAFKREVYDVTEVPAESAFLCYGEYGTIKEEKNGMIHAFFDGENLAEILQDGSARAMISYINQDASQLPASEISQKTGVDTLLFADYESREACQSIRQPYYNLSGWPIENGIEAQLYQMNGYRVVSAGEDTFIKCEKKIQDGVILITEQPEEQVSLKKTVLDPQENWNGNGFLDAQQVSDAYALDTNAGKVYVYFPVEKLNTKEVEHAQLVKQYQYQGETCYDNLLGGVTDDGKYIQGIVYTRDETEIKISVFVDGK</sequence>
<dbReference type="PROSITE" id="PS51257">
    <property type="entry name" value="PROKAR_LIPOPROTEIN"/>
    <property type="match status" value="1"/>
</dbReference>
<reference evidence="2 3" key="1">
    <citation type="journal article" date="2021" name="ISME Commun">
        <title>Automated analysis of genomic sequences facilitates high-throughput and comprehensive description of bacteria.</title>
        <authorList>
            <person name="Hitch T.C.A."/>
        </authorList>
    </citation>
    <scope>NUCLEOTIDE SEQUENCE [LARGE SCALE GENOMIC DNA]</scope>
    <source>
        <strain evidence="2 3">Sanger_04</strain>
    </source>
</reference>
<keyword evidence="3" id="KW-1185">Reference proteome</keyword>
<proteinExistence type="predicted"/>
<comment type="caution">
    <text evidence="2">The sequence shown here is derived from an EMBL/GenBank/DDBJ whole genome shotgun (WGS) entry which is preliminary data.</text>
</comment>
<keyword evidence="1" id="KW-1133">Transmembrane helix</keyword>
<evidence type="ECO:0000313" key="2">
    <source>
        <dbReference type="EMBL" id="MCU6697801.1"/>
    </source>
</evidence>
<feature type="transmembrane region" description="Helical" evidence="1">
    <location>
        <begin position="6"/>
        <end position="25"/>
    </location>
</feature>
<keyword evidence="1" id="KW-0472">Membrane</keyword>
<dbReference type="RefSeq" id="WP_158364514.1">
    <property type="nucleotide sequence ID" value="NZ_JAOQKC010000019.1"/>
</dbReference>
<accession>A0ABT2RZP0</accession>
<keyword evidence="1" id="KW-0812">Transmembrane</keyword>
<gene>
    <name evidence="2" type="ORF">OCV63_12985</name>
</gene>
<name>A0ABT2RZP0_9FIRM</name>
<evidence type="ECO:0000256" key="1">
    <source>
        <dbReference type="SAM" id="Phobius"/>
    </source>
</evidence>
<evidence type="ECO:0000313" key="3">
    <source>
        <dbReference type="Proteomes" id="UP001652461"/>
    </source>
</evidence>